<dbReference type="EMBL" id="OV725079">
    <property type="protein sequence ID" value="CAH1397598.1"/>
    <property type="molecule type" value="Genomic_DNA"/>
</dbReference>
<evidence type="ECO:0000256" key="1">
    <source>
        <dbReference type="SAM" id="MobiDB-lite"/>
    </source>
</evidence>
<dbReference type="OrthoDB" id="6629651at2759"/>
<proteinExistence type="predicted"/>
<organism evidence="3 4">
    <name type="scientific">Nezara viridula</name>
    <name type="common">Southern green stink bug</name>
    <name type="synonym">Cimex viridulus</name>
    <dbReference type="NCBI Taxonomy" id="85310"/>
    <lineage>
        <taxon>Eukaryota</taxon>
        <taxon>Metazoa</taxon>
        <taxon>Ecdysozoa</taxon>
        <taxon>Arthropoda</taxon>
        <taxon>Hexapoda</taxon>
        <taxon>Insecta</taxon>
        <taxon>Pterygota</taxon>
        <taxon>Neoptera</taxon>
        <taxon>Paraneoptera</taxon>
        <taxon>Hemiptera</taxon>
        <taxon>Heteroptera</taxon>
        <taxon>Panheteroptera</taxon>
        <taxon>Pentatomomorpha</taxon>
        <taxon>Pentatomoidea</taxon>
        <taxon>Pentatomidae</taxon>
        <taxon>Pentatominae</taxon>
        <taxon>Nezara</taxon>
    </lineage>
</organism>
<reference evidence="3" key="1">
    <citation type="submission" date="2022-01" db="EMBL/GenBank/DDBJ databases">
        <authorList>
            <person name="King R."/>
        </authorList>
    </citation>
    <scope>NUCLEOTIDE SEQUENCE</scope>
</reference>
<dbReference type="AlphaFoldDB" id="A0A9P0HVI7"/>
<sequence length="177" mass="19841">MCRSRGSHAEPEDAADRAGERGPAADALGPGQVRQLLPGVAPQEDRRLQQVAAQNLLFYYDSESCARPSGVVMLEGCYCERLISPPSKNKDAPEKQNPTFKIFYLSHLLEVVIEGRFAEVKFLCKFSNSFFSQSQQNIVIKRGSPSKTSFIFKTEVLRTFLIHGWTVSSLMPFLPQR</sequence>
<feature type="compositionally biased region" description="Basic and acidic residues" evidence="1">
    <location>
        <begin position="7"/>
        <end position="20"/>
    </location>
</feature>
<accession>A0A9P0HVI7</accession>
<dbReference type="Proteomes" id="UP001152798">
    <property type="component" value="Unassembled WGS sequence"/>
</dbReference>
<keyword evidence="4" id="KW-1185">Reference proteome</keyword>
<feature type="region of interest" description="Disordered" evidence="1">
    <location>
        <begin position="1"/>
        <end position="30"/>
    </location>
</feature>
<dbReference type="Proteomes" id="UP001152798">
    <property type="component" value="Chromosome 3"/>
</dbReference>
<gene>
    <name evidence="3" type="ORF">NEZAVI_LOCUS15942</name>
    <name evidence="2" type="ORF">NEZAVI_LOCUS7394</name>
</gene>
<evidence type="ECO:0000313" key="4">
    <source>
        <dbReference type="Proteomes" id="UP001152798"/>
    </source>
</evidence>
<evidence type="ECO:0000313" key="3">
    <source>
        <dbReference type="EMBL" id="CAH1408408.1"/>
    </source>
</evidence>
<evidence type="ECO:0000313" key="2">
    <source>
        <dbReference type="EMBL" id="CAH1397598.1"/>
    </source>
</evidence>
<protein>
    <submittedName>
        <fullName evidence="2">Uncharacterized protein</fullName>
    </submittedName>
</protein>
<dbReference type="EMBL" id="CAKMRH010000004">
    <property type="protein sequence ID" value="CAH1408408.1"/>
    <property type="molecule type" value="Genomic_DNA"/>
</dbReference>
<name>A0A9P0HVI7_NEZVI</name>